<dbReference type="EMBL" id="BARW01016360">
    <property type="protein sequence ID" value="GAI90204.1"/>
    <property type="molecule type" value="Genomic_DNA"/>
</dbReference>
<reference evidence="1" key="1">
    <citation type="journal article" date="2014" name="Front. Microbiol.">
        <title>High frequency of phylogenetically diverse reductive dehalogenase-homologous genes in deep subseafloor sedimentary metagenomes.</title>
        <authorList>
            <person name="Kawai M."/>
            <person name="Futagami T."/>
            <person name="Toyoda A."/>
            <person name="Takaki Y."/>
            <person name="Nishi S."/>
            <person name="Hori S."/>
            <person name="Arai W."/>
            <person name="Tsubouchi T."/>
            <person name="Morono Y."/>
            <person name="Uchiyama I."/>
            <person name="Ito T."/>
            <person name="Fujiyama A."/>
            <person name="Inagaki F."/>
            <person name="Takami H."/>
        </authorList>
    </citation>
    <scope>NUCLEOTIDE SEQUENCE</scope>
    <source>
        <strain evidence="1">Expedition CK06-06</strain>
    </source>
</reference>
<protein>
    <submittedName>
        <fullName evidence="1">Uncharacterized protein</fullName>
    </submittedName>
</protein>
<name>X1UCY2_9ZZZZ</name>
<accession>X1UCY2</accession>
<dbReference type="AlphaFoldDB" id="X1UCY2"/>
<sequence>MELRLNRLWQKYSYVAIIKLLKLNYKNRKKIKKEIIIFKKFIGKENGLNGK</sequence>
<organism evidence="1">
    <name type="scientific">marine sediment metagenome</name>
    <dbReference type="NCBI Taxonomy" id="412755"/>
    <lineage>
        <taxon>unclassified sequences</taxon>
        <taxon>metagenomes</taxon>
        <taxon>ecological metagenomes</taxon>
    </lineage>
</organism>
<evidence type="ECO:0000313" key="1">
    <source>
        <dbReference type="EMBL" id="GAI90204.1"/>
    </source>
</evidence>
<gene>
    <name evidence="1" type="ORF">S12H4_28511</name>
</gene>
<proteinExistence type="predicted"/>
<comment type="caution">
    <text evidence="1">The sequence shown here is derived from an EMBL/GenBank/DDBJ whole genome shotgun (WGS) entry which is preliminary data.</text>
</comment>